<dbReference type="SUPFAM" id="SSF103481">
    <property type="entry name" value="Multidrug resistance efflux transporter EmrE"/>
    <property type="match status" value="2"/>
</dbReference>
<feature type="transmembrane region" description="Helical" evidence="2">
    <location>
        <begin position="113"/>
        <end position="131"/>
    </location>
</feature>
<evidence type="ECO:0000259" key="3">
    <source>
        <dbReference type="Pfam" id="PF00892"/>
    </source>
</evidence>
<dbReference type="GO" id="GO:0016020">
    <property type="term" value="C:membrane"/>
    <property type="evidence" value="ECO:0007669"/>
    <property type="project" value="InterPro"/>
</dbReference>
<dbReference type="InterPro" id="IPR037185">
    <property type="entry name" value="EmrE-like"/>
</dbReference>
<dbReference type="AlphaFoldDB" id="A0A5Q2MCE2"/>
<feature type="transmembrane region" description="Helical" evidence="2">
    <location>
        <begin position="257"/>
        <end position="274"/>
    </location>
</feature>
<keyword evidence="2" id="KW-0472">Membrane</keyword>
<gene>
    <name evidence="4" type="ORF">GEV26_01970</name>
</gene>
<accession>A0A5Q2MCE2</accession>
<evidence type="ECO:0000313" key="5">
    <source>
        <dbReference type="Proteomes" id="UP000392064"/>
    </source>
</evidence>
<dbReference type="InterPro" id="IPR000620">
    <property type="entry name" value="EamA_dom"/>
</dbReference>
<keyword evidence="5" id="KW-1185">Reference proteome</keyword>
<feature type="transmembrane region" description="Helical" evidence="2">
    <location>
        <begin position="170"/>
        <end position="191"/>
    </location>
</feature>
<sequence>MAIVLSLVSALAYGVSDFLGGIFSKRASAWQIAVVGQSSSTVFSLAVALVVGGSPTGRDLLFGSLAGLGGGFGAAFLYRGLSSARMGVVAPISAIGAALIPVAVGLLTGDRPSGMALVGVVCAFPAIALISRVVDDDPAHRGGVLDGVLAGVGFGMLFVFLGQIGDDAGLLPLAASQGTSIVAVIVTATVLRQAWFPRDRAAWAAVSMGPLGATAQGAFIYATHHGLLSIVSVISSLYPASTVLLAAVLLRERIHRWQGMGLVFAALAVALVAAG</sequence>
<dbReference type="PANTHER" id="PTHR22911">
    <property type="entry name" value="ACYL-MALONYL CONDENSING ENZYME-RELATED"/>
    <property type="match status" value="1"/>
</dbReference>
<dbReference type="RefSeq" id="WP_153651510.1">
    <property type="nucleotide sequence ID" value="NZ_CP045737.1"/>
</dbReference>
<feature type="transmembrane region" description="Helical" evidence="2">
    <location>
        <begin position="227"/>
        <end position="250"/>
    </location>
</feature>
<organism evidence="4 5">
    <name type="scientific">Aeromicrobium yanjiei</name>
    <dbReference type="NCBI Taxonomy" id="2662028"/>
    <lineage>
        <taxon>Bacteria</taxon>
        <taxon>Bacillati</taxon>
        <taxon>Actinomycetota</taxon>
        <taxon>Actinomycetes</taxon>
        <taxon>Propionibacteriales</taxon>
        <taxon>Nocardioidaceae</taxon>
        <taxon>Aeromicrobium</taxon>
    </lineage>
</organism>
<proteinExistence type="inferred from homology"/>
<name>A0A5Q2MCE2_9ACTN</name>
<keyword evidence="2" id="KW-0812">Transmembrane</keyword>
<dbReference type="EMBL" id="CP045737">
    <property type="protein sequence ID" value="QGG40238.1"/>
    <property type="molecule type" value="Genomic_DNA"/>
</dbReference>
<keyword evidence="2" id="KW-1133">Transmembrane helix</keyword>
<comment type="similarity">
    <text evidence="1">Belongs to the EamA transporter family.</text>
</comment>
<dbReference type="Proteomes" id="UP000392064">
    <property type="component" value="Chromosome"/>
</dbReference>
<feature type="domain" description="EamA" evidence="3">
    <location>
        <begin position="143"/>
        <end position="272"/>
    </location>
</feature>
<reference evidence="4 5" key="1">
    <citation type="submission" date="2019-11" db="EMBL/GenBank/DDBJ databases">
        <authorList>
            <person name="Li J."/>
        </authorList>
    </citation>
    <scope>NUCLEOTIDE SEQUENCE [LARGE SCALE GENOMIC DNA]</scope>
    <source>
        <strain evidence="4 5">MF47</strain>
    </source>
</reference>
<feature type="transmembrane region" description="Helical" evidence="2">
    <location>
        <begin position="60"/>
        <end position="81"/>
    </location>
</feature>
<evidence type="ECO:0000313" key="4">
    <source>
        <dbReference type="EMBL" id="QGG40238.1"/>
    </source>
</evidence>
<protein>
    <submittedName>
        <fullName evidence="4">EamA family transporter</fullName>
    </submittedName>
</protein>
<feature type="transmembrane region" description="Helical" evidence="2">
    <location>
        <begin position="88"/>
        <end position="107"/>
    </location>
</feature>
<dbReference type="KEGG" id="aef:GEV26_01970"/>
<evidence type="ECO:0000256" key="2">
    <source>
        <dbReference type="SAM" id="Phobius"/>
    </source>
</evidence>
<feature type="transmembrane region" description="Helical" evidence="2">
    <location>
        <begin position="203"/>
        <end position="221"/>
    </location>
</feature>
<feature type="domain" description="EamA" evidence="3">
    <location>
        <begin position="2"/>
        <end position="131"/>
    </location>
</feature>
<evidence type="ECO:0000256" key="1">
    <source>
        <dbReference type="ARBA" id="ARBA00007362"/>
    </source>
</evidence>
<dbReference type="Pfam" id="PF00892">
    <property type="entry name" value="EamA"/>
    <property type="match status" value="2"/>
</dbReference>
<feature type="transmembrane region" description="Helical" evidence="2">
    <location>
        <begin position="143"/>
        <end position="164"/>
    </location>
</feature>